<feature type="region of interest" description="Phosphopantothenoylcysteine decarboxylase" evidence="3">
    <location>
        <begin position="1"/>
        <end position="192"/>
    </location>
</feature>
<dbReference type="GO" id="GO:0015941">
    <property type="term" value="P:pantothenate catabolic process"/>
    <property type="evidence" value="ECO:0007669"/>
    <property type="project" value="InterPro"/>
</dbReference>
<accession>A0A7X0STL9</accession>
<feature type="binding site" evidence="3">
    <location>
        <begin position="307"/>
        <end position="310"/>
    </location>
    <ligand>
        <name>CTP</name>
        <dbReference type="ChEBI" id="CHEBI:37563"/>
    </ligand>
</feature>
<comment type="pathway">
    <text evidence="3 4">Cofactor biosynthesis; coenzyme A biosynthesis; CoA from (R)-pantothenate: step 3/5.</text>
</comment>
<evidence type="ECO:0000313" key="8">
    <source>
        <dbReference type="Proteomes" id="UP000564644"/>
    </source>
</evidence>
<dbReference type="GO" id="GO:0004633">
    <property type="term" value="F:phosphopantothenoylcysteine decarboxylase activity"/>
    <property type="evidence" value="ECO:0007669"/>
    <property type="project" value="UniProtKB-UniRule"/>
</dbReference>
<dbReference type="Pfam" id="PF02441">
    <property type="entry name" value="Flavoprotein"/>
    <property type="match status" value="1"/>
</dbReference>
<dbReference type="EC" id="4.1.1.36" evidence="3"/>
<feature type="binding site" evidence="3">
    <location>
        <position position="291"/>
    </location>
    <ligand>
        <name>CTP</name>
        <dbReference type="ChEBI" id="CHEBI:37563"/>
    </ligand>
</feature>
<comment type="caution">
    <text evidence="7">The sequence shown here is derived from an EMBL/GenBank/DDBJ whole genome shotgun (WGS) entry which is preliminary data.</text>
</comment>
<protein>
    <recommendedName>
        <fullName evidence="3">Coenzyme A biosynthesis bifunctional protein CoaBC</fullName>
    </recommendedName>
    <alternativeName>
        <fullName evidence="3">DNA/pantothenate metabolism flavoprotein</fullName>
    </alternativeName>
    <alternativeName>
        <fullName evidence="3">Phosphopantothenoylcysteine synthetase/decarboxylase</fullName>
        <shortName evidence="3">PPCS-PPCDC</shortName>
    </alternativeName>
    <domain>
        <recommendedName>
            <fullName evidence="3">Phosphopantothenoylcysteine decarboxylase</fullName>
            <shortName evidence="3">PPC decarboxylase</shortName>
            <shortName evidence="3">PPC-DC</shortName>
            <ecNumber evidence="3">4.1.1.36</ecNumber>
        </recommendedName>
        <alternativeName>
            <fullName evidence="3">CoaC</fullName>
        </alternativeName>
    </domain>
    <domain>
        <recommendedName>
            <fullName evidence="3">Phosphopantothenate--cysteine ligase</fullName>
            <ecNumber evidence="3">6.3.2.5</ecNumber>
        </recommendedName>
        <alternativeName>
            <fullName evidence="3">CoaB</fullName>
        </alternativeName>
        <alternativeName>
            <fullName evidence="3">Phosphopantothenoylcysteine synthetase</fullName>
            <shortName evidence="3">PPC synthetase</shortName>
            <shortName evidence="3">PPC-S</shortName>
        </alternativeName>
    </domain>
</protein>
<comment type="caution">
    <text evidence="3">Lacks conserved residue(s) required for the propagation of feature annotation.</text>
</comment>
<keyword evidence="2 3" id="KW-0456">Lyase</keyword>
<proteinExistence type="inferred from homology"/>
<comment type="function">
    <text evidence="3">Catalyzes two sequential steps in the biosynthesis of coenzyme A. In the first step cysteine is conjugated to 4'-phosphopantothenate to form 4-phosphopantothenoylcysteine. In the second step the latter compound is decarboxylated to form 4'-phosphopantotheine.</text>
</comment>
<feature type="binding site" evidence="3">
    <location>
        <position position="350"/>
    </location>
    <ligand>
        <name>CTP</name>
        <dbReference type="ChEBI" id="CHEBI:37563"/>
    </ligand>
</feature>
<comment type="cofactor">
    <cofactor evidence="3">
        <name>Mg(2+)</name>
        <dbReference type="ChEBI" id="CHEBI:18420"/>
    </cofactor>
</comment>
<dbReference type="InterPro" id="IPR003382">
    <property type="entry name" value="Flavoprotein"/>
</dbReference>
<dbReference type="Gene3D" id="3.40.50.1950">
    <property type="entry name" value="Flavin prenyltransferase-like"/>
    <property type="match status" value="1"/>
</dbReference>
<comment type="cofactor">
    <cofactor evidence="3">
        <name>FMN</name>
        <dbReference type="ChEBI" id="CHEBI:58210"/>
    </cofactor>
    <text evidence="3">Binds 1 FMN per subunit.</text>
</comment>
<evidence type="ECO:0000256" key="4">
    <source>
        <dbReference type="RuleBase" id="RU364078"/>
    </source>
</evidence>
<comment type="similarity">
    <text evidence="3 4">In the C-terminal section; belongs to the PPC synthetase family.</text>
</comment>
<dbReference type="InterPro" id="IPR036551">
    <property type="entry name" value="Flavin_trans-like"/>
</dbReference>
<dbReference type="GO" id="GO:0010181">
    <property type="term" value="F:FMN binding"/>
    <property type="evidence" value="ECO:0007669"/>
    <property type="project" value="UniProtKB-UniRule"/>
</dbReference>
<evidence type="ECO:0000259" key="6">
    <source>
        <dbReference type="Pfam" id="PF04127"/>
    </source>
</evidence>
<evidence type="ECO:0000256" key="3">
    <source>
        <dbReference type="HAMAP-Rule" id="MF_02225"/>
    </source>
</evidence>
<feature type="active site" description="Proton donor" evidence="3">
    <location>
        <position position="160"/>
    </location>
</feature>
<organism evidence="7 8">
    <name type="scientific">Cohnella zeiphila</name>
    <dbReference type="NCBI Taxonomy" id="2761120"/>
    <lineage>
        <taxon>Bacteria</taxon>
        <taxon>Bacillati</taxon>
        <taxon>Bacillota</taxon>
        <taxon>Bacilli</taxon>
        <taxon>Bacillales</taxon>
        <taxon>Paenibacillaceae</taxon>
        <taxon>Cohnella</taxon>
    </lineage>
</organism>
<dbReference type="InterPro" id="IPR005252">
    <property type="entry name" value="CoaBC"/>
</dbReference>
<dbReference type="NCBIfam" id="TIGR00521">
    <property type="entry name" value="coaBC_dfp"/>
    <property type="match status" value="1"/>
</dbReference>
<dbReference type="InterPro" id="IPR007085">
    <property type="entry name" value="DNA/pantothenate-metab_flavo_C"/>
</dbReference>
<reference evidence="7 8" key="1">
    <citation type="submission" date="2020-08" db="EMBL/GenBank/DDBJ databases">
        <title>Cohnella phylogeny.</title>
        <authorList>
            <person name="Dunlap C."/>
        </authorList>
    </citation>
    <scope>NUCLEOTIDE SEQUENCE [LARGE SCALE GENOMIC DNA]</scope>
    <source>
        <strain evidence="7 8">CBP 2801</strain>
    </source>
</reference>
<dbReference type="PANTHER" id="PTHR14359:SF6">
    <property type="entry name" value="PHOSPHOPANTOTHENOYLCYSTEINE DECARBOXYLASE"/>
    <property type="match status" value="1"/>
</dbReference>
<comment type="catalytic activity">
    <reaction evidence="3 4">
        <text>(R)-4'-phosphopantothenate + L-cysteine + CTP = N-[(R)-4-phosphopantothenoyl]-L-cysteine + CMP + diphosphate + H(+)</text>
        <dbReference type="Rhea" id="RHEA:19397"/>
        <dbReference type="ChEBI" id="CHEBI:10986"/>
        <dbReference type="ChEBI" id="CHEBI:15378"/>
        <dbReference type="ChEBI" id="CHEBI:33019"/>
        <dbReference type="ChEBI" id="CHEBI:35235"/>
        <dbReference type="ChEBI" id="CHEBI:37563"/>
        <dbReference type="ChEBI" id="CHEBI:59458"/>
        <dbReference type="ChEBI" id="CHEBI:60377"/>
        <dbReference type="EC" id="6.3.2.5"/>
    </reaction>
</comment>
<evidence type="ECO:0000313" key="7">
    <source>
        <dbReference type="EMBL" id="MBB6735897.1"/>
    </source>
</evidence>
<keyword evidence="1 3" id="KW-0210">Decarboxylase</keyword>
<dbReference type="HAMAP" id="MF_02225">
    <property type="entry name" value="CoaBC"/>
    <property type="match status" value="1"/>
</dbReference>
<feature type="binding site" evidence="3">
    <location>
        <position position="332"/>
    </location>
    <ligand>
        <name>CTP</name>
        <dbReference type="ChEBI" id="CHEBI:37563"/>
    </ligand>
</feature>
<keyword evidence="3 4" id="KW-0285">Flavoprotein</keyword>
<feature type="region of interest" description="Phosphopantothenate--cysteine ligase" evidence="3">
    <location>
        <begin position="193"/>
        <end position="425"/>
    </location>
</feature>
<keyword evidence="3" id="KW-0511">Multifunctional enzyme</keyword>
<dbReference type="AlphaFoldDB" id="A0A7X0STL9"/>
<evidence type="ECO:0000259" key="5">
    <source>
        <dbReference type="Pfam" id="PF02441"/>
    </source>
</evidence>
<dbReference type="GO" id="GO:0071513">
    <property type="term" value="C:phosphopantothenoylcysteine decarboxylase complex"/>
    <property type="evidence" value="ECO:0007669"/>
    <property type="project" value="TreeGrafter"/>
</dbReference>
<dbReference type="Gene3D" id="3.40.50.10300">
    <property type="entry name" value="CoaB-like"/>
    <property type="match status" value="1"/>
</dbReference>
<dbReference type="SUPFAM" id="SSF52507">
    <property type="entry name" value="Homo-oligomeric flavin-containing Cys decarboxylases, HFCD"/>
    <property type="match status" value="1"/>
</dbReference>
<dbReference type="PANTHER" id="PTHR14359">
    <property type="entry name" value="HOMO-OLIGOMERIC FLAVIN CONTAINING CYS DECARBOXYLASE FAMILY"/>
    <property type="match status" value="1"/>
</dbReference>
<dbReference type="EMBL" id="JACJVO010000059">
    <property type="protein sequence ID" value="MBB6735897.1"/>
    <property type="molecule type" value="Genomic_DNA"/>
</dbReference>
<name>A0A7X0STL9_9BACL</name>
<evidence type="ECO:0000256" key="1">
    <source>
        <dbReference type="ARBA" id="ARBA00022793"/>
    </source>
</evidence>
<evidence type="ECO:0000256" key="2">
    <source>
        <dbReference type="ARBA" id="ARBA00023239"/>
    </source>
</evidence>
<comment type="function">
    <text evidence="4">Catalyzes two steps in the biosynthesis of coenzyme A. In the first step cysteine is conjugated to 4'-phosphopantothenate to form 4-phosphopantothenoylcysteine, in the latter compound is decarboxylated to form 4'-phosphopantotheine.</text>
</comment>
<comment type="similarity">
    <text evidence="3 4">In the N-terminal section; belongs to the HFCD (homo-oligomeric flavin containing Cys decarboxylase) superfamily.</text>
</comment>
<gene>
    <name evidence="3 7" type="primary">coaBC</name>
    <name evidence="7" type="ORF">H7C18_33800</name>
</gene>
<keyword evidence="8" id="KW-1185">Reference proteome</keyword>
<dbReference type="GO" id="GO:0004632">
    <property type="term" value="F:phosphopantothenate--cysteine ligase activity"/>
    <property type="evidence" value="ECO:0007669"/>
    <property type="project" value="UniProtKB-UniRule"/>
</dbReference>
<dbReference type="GO" id="GO:0046872">
    <property type="term" value="F:metal ion binding"/>
    <property type="evidence" value="ECO:0007669"/>
    <property type="project" value="UniProtKB-KW"/>
</dbReference>
<feature type="domain" description="Flavoprotein" evidence="5">
    <location>
        <begin position="9"/>
        <end position="181"/>
    </location>
</feature>
<dbReference type="EC" id="6.3.2.5" evidence="3"/>
<feature type="binding site" evidence="3">
    <location>
        <position position="346"/>
    </location>
    <ligand>
        <name>CTP</name>
        <dbReference type="ChEBI" id="CHEBI:37563"/>
    </ligand>
</feature>
<feature type="binding site" evidence="3">
    <location>
        <position position="281"/>
    </location>
    <ligand>
        <name>CTP</name>
        <dbReference type="ChEBI" id="CHEBI:37563"/>
    </ligand>
</feature>
<dbReference type="InterPro" id="IPR035929">
    <property type="entry name" value="CoaB-like_sf"/>
</dbReference>
<dbReference type="GO" id="GO:0015937">
    <property type="term" value="P:coenzyme A biosynthetic process"/>
    <property type="evidence" value="ECO:0007669"/>
    <property type="project" value="UniProtKB-UniRule"/>
</dbReference>
<keyword evidence="3" id="KW-0479">Metal-binding</keyword>
<sequence>MDKTLTGRTIVLGITGGIAAFKAAALCSKLVKLGAEVRVIMTEGATKFIAPLTLQTLSRHPVATDVFDEHDASRVQHIDLADSADLVVVAPATANIIAKMAHGLADDMLSTTLLAATAPVLVAPAMNVHMLQHPAVVHNLNVLAARGVRFVEAGTGQLACGYVGKGRLAEPDEIAGAVVELLRGDRPMAGRRVLVTAGGTVERLDPVRYITNDSSGKMGFALAETARDWGADVTLVCARTDGPPPAGVRVVRAESAEEMRDAVMSRLPELDAVVKAAAVADYRPAVRHPSKMKKGSETLTLELVKTPDILQQIGEWKRTREPGGKAPFVVGFAAETDDVERHAMEKLARKGCDLIAANDVSAEGAGFGADTNIVNVYGAEGLVEAIPQSAKRSVAERLWRLVALRAGWDWTGPGASAAAGKEAPE</sequence>
<dbReference type="UniPathway" id="UPA00241">
    <property type="reaction ID" value="UER00353"/>
</dbReference>
<dbReference type="Pfam" id="PF04127">
    <property type="entry name" value="DFP"/>
    <property type="match status" value="1"/>
</dbReference>
<keyword evidence="3 4" id="KW-0436">Ligase</keyword>
<dbReference type="SUPFAM" id="SSF102645">
    <property type="entry name" value="CoaB-like"/>
    <property type="match status" value="1"/>
</dbReference>
<dbReference type="RefSeq" id="WP_185133544.1">
    <property type="nucleotide sequence ID" value="NZ_JACJVO010000059.1"/>
</dbReference>
<dbReference type="Proteomes" id="UP000564644">
    <property type="component" value="Unassembled WGS sequence"/>
</dbReference>
<keyword evidence="3" id="KW-0460">Magnesium</keyword>
<keyword evidence="3 4" id="KW-0288">FMN</keyword>
<comment type="catalytic activity">
    <reaction evidence="3 4">
        <text>N-[(R)-4-phosphopantothenoyl]-L-cysteine + H(+) = (R)-4'-phosphopantetheine + CO2</text>
        <dbReference type="Rhea" id="RHEA:16793"/>
        <dbReference type="ChEBI" id="CHEBI:15378"/>
        <dbReference type="ChEBI" id="CHEBI:16526"/>
        <dbReference type="ChEBI" id="CHEBI:59458"/>
        <dbReference type="ChEBI" id="CHEBI:61723"/>
        <dbReference type="EC" id="4.1.1.36"/>
    </reaction>
</comment>
<comment type="pathway">
    <text evidence="3 4">Cofactor biosynthesis; coenzyme A biosynthesis; CoA from (R)-pantothenate: step 2/5.</text>
</comment>
<feature type="domain" description="DNA/pantothenate metabolism flavoprotein C-terminal" evidence="6">
    <location>
        <begin position="188"/>
        <end position="402"/>
    </location>
</feature>